<organism evidence="6 7">
    <name type="scientific">Candidatus Uhrbacteria bacterium RIFCSPLOWO2_02_FULL_48_12</name>
    <dbReference type="NCBI Taxonomy" id="1802407"/>
    <lineage>
        <taxon>Bacteria</taxon>
        <taxon>Candidatus Uhriibacteriota</taxon>
    </lineage>
</organism>
<dbReference type="GO" id="GO:0006412">
    <property type="term" value="P:translation"/>
    <property type="evidence" value="ECO:0007669"/>
    <property type="project" value="UniProtKB-UniRule"/>
</dbReference>
<evidence type="ECO:0000256" key="5">
    <source>
        <dbReference type="HAMAP-Rule" id="MF_00374"/>
    </source>
</evidence>
<dbReference type="Proteomes" id="UP000178723">
    <property type="component" value="Unassembled WGS sequence"/>
</dbReference>
<gene>
    <name evidence="5" type="primary">rpmC</name>
    <name evidence="6" type="ORF">A3I40_02790</name>
</gene>
<dbReference type="NCBIfam" id="TIGR00012">
    <property type="entry name" value="L29"/>
    <property type="match status" value="1"/>
</dbReference>
<dbReference type="AlphaFoldDB" id="A0A1F7V9Z8"/>
<evidence type="ECO:0000256" key="2">
    <source>
        <dbReference type="ARBA" id="ARBA00022980"/>
    </source>
</evidence>
<dbReference type="GO" id="GO:0003735">
    <property type="term" value="F:structural constituent of ribosome"/>
    <property type="evidence" value="ECO:0007669"/>
    <property type="project" value="InterPro"/>
</dbReference>
<protein>
    <recommendedName>
        <fullName evidence="4 5">Large ribosomal subunit protein uL29</fullName>
    </recommendedName>
</protein>
<dbReference type="InterPro" id="IPR036049">
    <property type="entry name" value="Ribosomal_uL29_sf"/>
</dbReference>
<comment type="similarity">
    <text evidence="1 5">Belongs to the universal ribosomal protein uL29 family.</text>
</comment>
<proteinExistence type="inferred from homology"/>
<dbReference type="SUPFAM" id="SSF46561">
    <property type="entry name" value="Ribosomal protein L29 (L29p)"/>
    <property type="match status" value="1"/>
</dbReference>
<sequence>MTKIKELRTKSERELMDFLKESRSRLAELSAKAALKQLKDVRSIRSLRRDIARVLTMLREKR</sequence>
<name>A0A1F7V9Z8_9BACT</name>
<comment type="caution">
    <text evidence="6">The sequence shown here is derived from an EMBL/GenBank/DDBJ whole genome shotgun (WGS) entry which is preliminary data.</text>
</comment>
<dbReference type="InterPro" id="IPR001854">
    <property type="entry name" value="Ribosomal_uL29"/>
</dbReference>
<dbReference type="GO" id="GO:0005840">
    <property type="term" value="C:ribosome"/>
    <property type="evidence" value="ECO:0007669"/>
    <property type="project" value="UniProtKB-KW"/>
</dbReference>
<dbReference type="Pfam" id="PF00831">
    <property type="entry name" value="Ribosomal_L29"/>
    <property type="match status" value="1"/>
</dbReference>
<dbReference type="HAMAP" id="MF_00374">
    <property type="entry name" value="Ribosomal_uL29"/>
    <property type="match status" value="1"/>
</dbReference>
<reference evidence="6 7" key="1">
    <citation type="journal article" date="2016" name="Nat. Commun.">
        <title>Thousands of microbial genomes shed light on interconnected biogeochemical processes in an aquifer system.</title>
        <authorList>
            <person name="Anantharaman K."/>
            <person name="Brown C.T."/>
            <person name="Hug L.A."/>
            <person name="Sharon I."/>
            <person name="Castelle C.J."/>
            <person name="Probst A.J."/>
            <person name="Thomas B.C."/>
            <person name="Singh A."/>
            <person name="Wilkins M.J."/>
            <person name="Karaoz U."/>
            <person name="Brodie E.L."/>
            <person name="Williams K.H."/>
            <person name="Hubbard S.S."/>
            <person name="Banfield J.F."/>
        </authorList>
    </citation>
    <scope>NUCLEOTIDE SEQUENCE [LARGE SCALE GENOMIC DNA]</scope>
</reference>
<dbReference type="STRING" id="1802407.A3I40_02790"/>
<evidence type="ECO:0000256" key="1">
    <source>
        <dbReference type="ARBA" id="ARBA00009254"/>
    </source>
</evidence>
<evidence type="ECO:0000256" key="3">
    <source>
        <dbReference type="ARBA" id="ARBA00023274"/>
    </source>
</evidence>
<dbReference type="Gene3D" id="1.10.287.310">
    <property type="match status" value="1"/>
</dbReference>
<keyword evidence="2 5" id="KW-0689">Ribosomal protein</keyword>
<evidence type="ECO:0000313" key="6">
    <source>
        <dbReference type="EMBL" id="OGL87360.1"/>
    </source>
</evidence>
<dbReference type="EMBL" id="MGEP01000018">
    <property type="protein sequence ID" value="OGL87360.1"/>
    <property type="molecule type" value="Genomic_DNA"/>
</dbReference>
<evidence type="ECO:0000313" key="7">
    <source>
        <dbReference type="Proteomes" id="UP000178723"/>
    </source>
</evidence>
<dbReference type="GO" id="GO:1990904">
    <property type="term" value="C:ribonucleoprotein complex"/>
    <property type="evidence" value="ECO:0007669"/>
    <property type="project" value="UniProtKB-KW"/>
</dbReference>
<accession>A0A1F7V9Z8</accession>
<keyword evidence="3 5" id="KW-0687">Ribonucleoprotein</keyword>
<evidence type="ECO:0000256" key="4">
    <source>
        <dbReference type="ARBA" id="ARBA00035204"/>
    </source>
</evidence>